<protein>
    <submittedName>
        <fullName evidence="1">Nucleolar Complex 2 protein</fullName>
    </submittedName>
</protein>
<name>A0ACC1HJ61_9FUNG</name>
<organism evidence="1 2">
    <name type="scientific">Spiromyces aspiralis</name>
    <dbReference type="NCBI Taxonomy" id="68401"/>
    <lineage>
        <taxon>Eukaryota</taxon>
        <taxon>Fungi</taxon>
        <taxon>Fungi incertae sedis</taxon>
        <taxon>Zoopagomycota</taxon>
        <taxon>Kickxellomycotina</taxon>
        <taxon>Kickxellomycetes</taxon>
        <taxon>Kickxellales</taxon>
        <taxon>Kickxellaceae</taxon>
        <taxon>Spiromyces</taxon>
    </lineage>
</organism>
<accession>A0ACC1HJ61</accession>
<comment type="caution">
    <text evidence="1">The sequence shown here is derived from an EMBL/GenBank/DDBJ whole genome shotgun (WGS) entry which is preliminary data.</text>
</comment>
<feature type="non-terminal residue" evidence="1">
    <location>
        <position position="178"/>
    </location>
</feature>
<gene>
    <name evidence="1" type="primary">NOC2_2</name>
    <name evidence="1" type="ORF">EV182_008295</name>
</gene>
<evidence type="ECO:0000313" key="2">
    <source>
        <dbReference type="Proteomes" id="UP001145114"/>
    </source>
</evidence>
<sequence>MLSIWQEEVTKHHTIKALRRIISAFRAASVVNERSNKDISSAYHIDNDAVFNKVMVVALKYVPKELDYHLSQQDNRNPPSDNGKEKKKQQQQPQKNPAAISPSQHPAWRRLRLMVKSYLGSFLYMLRGLPETSMIQYMIKQSEATLPYLVCFPKLAREYIRTLLSYFGEPSSDDTIRL</sequence>
<dbReference type="Proteomes" id="UP001145114">
    <property type="component" value="Unassembled WGS sequence"/>
</dbReference>
<keyword evidence="2" id="KW-1185">Reference proteome</keyword>
<reference evidence="1" key="1">
    <citation type="submission" date="2022-06" db="EMBL/GenBank/DDBJ databases">
        <title>Phylogenomic reconstructions and comparative analyses of Kickxellomycotina fungi.</title>
        <authorList>
            <person name="Reynolds N.K."/>
            <person name="Stajich J.E."/>
            <person name="Barry K."/>
            <person name="Grigoriev I.V."/>
            <person name="Crous P."/>
            <person name="Smith M.E."/>
        </authorList>
    </citation>
    <scope>NUCLEOTIDE SEQUENCE</scope>
    <source>
        <strain evidence="1">RSA 2271</strain>
    </source>
</reference>
<dbReference type="EMBL" id="JAMZIH010004197">
    <property type="protein sequence ID" value="KAJ1676386.1"/>
    <property type="molecule type" value="Genomic_DNA"/>
</dbReference>
<proteinExistence type="predicted"/>
<evidence type="ECO:0000313" key="1">
    <source>
        <dbReference type="EMBL" id="KAJ1676386.1"/>
    </source>
</evidence>